<dbReference type="AlphaFoldDB" id="A0A504Z055"/>
<organism evidence="1 2">
    <name type="scientific">Fasciola gigantica</name>
    <name type="common">Giant liver fluke</name>
    <dbReference type="NCBI Taxonomy" id="46835"/>
    <lineage>
        <taxon>Eukaryota</taxon>
        <taxon>Metazoa</taxon>
        <taxon>Spiralia</taxon>
        <taxon>Lophotrochozoa</taxon>
        <taxon>Platyhelminthes</taxon>
        <taxon>Trematoda</taxon>
        <taxon>Digenea</taxon>
        <taxon>Plagiorchiida</taxon>
        <taxon>Echinostomata</taxon>
        <taxon>Echinostomatoidea</taxon>
        <taxon>Fasciolidae</taxon>
        <taxon>Fasciola</taxon>
    </lineage>
</organism>
<dbReference type="Proteomes" id="UP000316759">
    <property type="component" value="Unassembled WGS sequence"/>
</dbReference>
<comment type="caution">
    <text evidence="1">The sequence shown here is derived from an EMBL/GenBank/DDBJ whole genome shotgun (WGS) entry which is preliminary data.</text>
</comment>
<evidence type="ECO:0000313" key="2">
    <source>
        <dbReference type="Proteomes" id="UP000316759"/>
    </source>
</evidence>
<reference evidence="1 2" key="1">
    <citation type="submission" date="2019-04" db="EMBL/GenBank/DDBJ databases">
        <title>Annotation for the trematode Fasciola gigantica.</title>
        <authorList>
            <person name="Choi Y.-J."/>
        </authorList>
    </citation>
    <scope>NUCLEOTIDE SEQUENCE [LARGE SCALE GENOMIC DNA]</scope>
    <source>
        <strain evidence="1">Uganda_cow_1</strain>
    </source>
</reference>
<accession>A0A504Z055</accession>
<proteinExistence type="predicted"/>
<dbReference type="EMBL" id="SUNJ01006207">
    <property type="protein sequence ID" value="TPP63000.1"/>
    <property type="molecule type" value="Genomic_DNA"/>
</dbReference>
<protein>
    <submittedName>
        <fullName evidence="1">Uncharacterized protein</fullName>
    </submittedName>
</protein>
<evidence type="ECO:0000313" key="1">
    <source>
        <dbReference type="EMBL" id="TPP63000.1"/>
    </source>
</evidence>
<sequence>MSRPECLLHFSQQFSIRFSPPITQTFVSPLSTAVNRISLLLLSIFSSLQL</sequence>
<gene>
    <name evidence="1" type="ORF">FGIG_12338</name>
</gene>
<name>A0A504Z055_FASGI</name>
<keyword evidence="2" id="KW-1185">Reference proteome</keyword>